<name>A0AA44DB88_STRE0</name>
<organism evidence="1 2">
    <name type="scientific">Streptomyces somaliensis (strain ATCC 33201 / DSM 40738 / JCM 12659 / KCTC 9044 / NCTC 11332 / NRRL B-12077 / IP 733)</name>
    <dbReference type="NCBI Taxonomy" id="1134445"/>
    <lineage>
        <taxon>Bacteria</taxon>
        <taxon>Bacillati</taxon>
        <taxon>Actinomycetota</taxon>
        <taxon>Actinomycetes</taxon>
        <taxon>Kitasatosporales</taxon>
        <taxon>Streptomycetaceae</taxon>
        <taxon>Streptomyces</taxon>
    </lineage>
</organism>
<protein>
    <submittedName>
        <fullName evidence="1">Uncharacterized protein</fullName>
    </submittedName>
</protein>
<dbReference type="RefSeq" id="WP_168437879.1">
    <property type="nucleotide sequence ID" value="NZ_JAAXOU010000032.1"/>
</dbReference>
<reference evidence="1 2" key="1">
    <citation type="submission" date="2020-04" db="EMBL/GenBank/DDBJ databases">
        <title>MicrobeNet Type strains.</title>
        <authorList>
            <person name="Nicholson A.C."/>
        </authorList>
    </citation>
    <scope>NUCLEOTIDE SEQUENCE [LARGE SCALE GENOMIC DNA]</scope>
    <source>
        <strain evidence="1 2">DSM 40738</strain>
    </source>
</reference>
<dbReference type="Proteomes" id="UP000570003">
    <property type="component" value="Unassembled WGS sequence"/>
</dbReference>
<comment type="caution">
    <text evidence="1">The sequence shown here is derived from an EMBL/GenBank/DDBJ whole genome shotgun (WGS) entry which is preliminary data.</text>
</comment>
<sequence length="48" mass="5560">MLTLRVSRDGGRTWGERTVVRSREKLVPLHSSVWPPCRCPKCRLADRP</sequence>
<evidence type="ECO:0000313" key="1">
    <source>
        <dbReference type="EMBL" id="NKY13648.1"/>
    </source>
</evidence>
<dbReference type="AlphaFoldDB" id="A0AA44DB88"/>
<gene>
    <name evidence="1" type="ORF">HGA06_05510</name>
</gene>
<keyword evidence="2" id="KW-1185">Reference proteome</keyword>
<proteinExistence type="predicted"/>
<dbReference type="EMBL" id="JAAXOU010000032">
    <property type="protein sequence ID" value="NKY13648.1"/>
    <property type="molecule type" value="Genomic_DNA"/>
</dbReference>
<evidence type="ECO:0000313" key="2">
    <source>
        <dbReference type="Proteomes" id="UP000570003"/>
    </source>
</evidence>
<accession>A0AA44DB88</accession>